<dbReference type="SUPFAM" id="SSF48403">
    <property type="entry name" value="Ankyrin repeat"/>
    <property type="match status" value="1"/>
</dbReference>
<dbReference type="GO" id="GO:0004842">
    <property type="term" value="F:ubiquitin-protein transferase activity"/>
    <property type="evidence" value="ECO:0007669"/>
    <property type="project" value="TreeGrafter"/>
</dbReference>
<protein>
    <submittedName>
        <fullName evidence="4">Ankyrin repeat and SOCS box protein 7</fullName>
    </submittedName>
</protein>
<evidence type="ECO:0000256" key="2">
    <source>
        <dbReference type="ARBA" id="ARBA00023043"/>
    </source>
</evidence>
<proteinExistence type="predicted"/>
<dbReference type="Gene3D" id="1.25.40.20">
    <property type="entry name" value="Ankyrin repeat-containing domain"/>
    <property type="match status" value="1"/>
</dbReference>
<name>A0A1Q9D5G1_SYMMI</name>
<sequence length="328" mass="35917">MGQAMIGNCDVERRSADCVRQDGCQVPTLSYALYYYVETSVESSRPFLAHAMGQAMIGNCDVERATDPCSSVVKGLESGCVTLMECNISEPDEFKEGYGEEVVTRPTASSKGSKKPLLLRGAGRQGRMERDEEDDEEDDDWAKGRQWRSWNDWSDDKGQGGPGETAQVTPLMAAAQYGSVPGIRRLCDQGDSPNARDNRGWTALHYAASKAFRPVKAEGGQGPAFIYKEANATAMSLTEEEEVQAKQGEINGFAKQNEQAAGQYEAKEQQLEAYMELVRAGAEIEPRSNLGETPLQVAASEDPEFAKKLQDSMKLIKGSSWHHGVARV</sequence>
<reference evidence="4 5" key="1">
    <citation type="submission" date="2016-02" db="EMBL/GenBank/DDBJ databases">
        <title>Genome analysis of coral dinoflagellate symbionts highlights evolutionary adaptations to a symbiotic lifestyle.</title>
        <authorList>
            <person name="Aranda M."/>
            <person name="Li Y."/>
            <person name="Liew Y.J."/>
            <person name="Baumgarten S."/>
            <person name="Simakov O."/>
            <person name="Wilson M."/>
            <person name="Piel J."/>
            <person name="Ashoor H."/>
            <person name="Bougouffa S."/>
            <person name="Bajic V.B."/>
            <person name="Ryu T."/>
            <person name="Ravasi T."/>
            <person name="Bayer T."/>
            <person name="Micklem G."/>
            <person name="Kim H."/>
            <person name="Bhak J."/>
            <person name="Lajeunesse T.C."/>
            <person name="Voolstra C.R."/>
        </authorList>
    </citation>
    <scope>NUCLEOTIDE SEQUENCE [LARGE SCALE GENOMIC DNA]</scope>
    <source>
        <strain evidence="4 5">CCMP2467</strain>
    </source>
</reference>
<dbReference type="EMBL" id="LSRX01000713">
    <property type="protein sequence ID" value="OLP90410.1"/>
    <property type="molecule type" value="Genomic_DNA"/>
</dbReference>
<evidence type="ECO:0000313" key="4">
    <source>
        <dbReference type="EMBL" id="OLP90410.1"/>
    </source>
</evidence>
<keyword evidence="2" id="KW-0040">ANK repeat</keyword>
<dbReference type="PANTHER" id="PTHR24171:SF8">
    <property type="entry name" value="BRCA1-ASSOCIATED RING DOMAIN PROTEIN 1"/>
    <property type="match status" value="1"/>
</dbReference>
<evidence type="ECO:0000313" key="5">
    <source>
        <dbReference type="Proteomes" id="UP000186817"/>
    </source>
</evidence>
<dbReference type="InterPro" id="IPR002110">
    <property type="entry name" value="Ankyrin_rpt"/>
</dbReference>
<dbReference type="PANTHER" id="PTHR24171">
    <property type="entry name" value="ANKYRIN REPEAT DOMAIN-CONTAINING PROTEIN 39-RELATED"/>
    <property type="match status" value="1"/>
</dbReference>
<feature type="compositionally biased region" description="Acidic residues" evidence="3">
    <location>
        <begin position="131"/>
        <end position="140"/>
    </location>
</feature>
<organism evidence="4 5">
    <name type="scientific">Symbiodinium microadriaticum</name>
    <name type="common">Dinoflagellate</name>
    <name type="synonym">Zooxanthella microadriatica</name>
    <dbReference type="NCBI Taxonomy" id="2951"/>
    <lineage>
        <taxon>Eukaryota</taxon>
        <taxon>Sar</taxon>
        <taxon>Alveolata</taxon>
        <taxon>Dinophyceae</taxon>
        <taxon>Suessiales</taxon>
        <taxon>Symbiodiniaceae</taxon>
        <taxon>Symbiodinium</taxon>
    </lineage>
</organism>
<dbReference type="GO" id="GO:0085020">
    <property type="term" value="P:protein K6-linked ubiquitination"/>
    <property type="evidence" value="ECO:0007669"/>
    <property type="project" value="TreeGrafter"/>
</dbReference>
<keyword evidence="5" id="KW-1185">Reference proteome</keyword>
<keyword evidence="1" id="KW-0677">Repeat</keyword>
<feature type="region of interest" description="Disordered" evidence="3">
    <location>
        <begin position="103"/>
        <end position="166"/>
    </location>
</feature>
<evidence type="ECO:0000256" key="3">
    <source>
        <dbReference type="SAM" id="MobiDB-lite"/>
    </source>
</evidence>
<dbReference type="Pfam" id="PF12796">
    <property type="entry name" value="Ank_2"/>
    <property type="match status" value="1"/>
</dbReference>
<dbReference type="InterPro" id="IPR036770">
    <property type="entry name" value="Ankyrin_rpt-contain_sf"/>
</dbReference>
<accession>A0A1Q9D5G1</accession>
<dbReference type="OrthoDB" id="194358at2759"/>
<dbReference type="AlphaFoldDB" id="A0A1Q9D5G1"/>
<evidence type="ECO:0000256" key="1">
    <source>
        <dbReference type="ARBA" id="ARBA00022737"/>
    </source>
</evidence>
<gene>
    <name evidence="4" type="primary">Asb7</name>
    <name evidence="4" type="ORF">AK812_SmicGene28015</name>
</gene>
<comment type="caution">
    <text evidence="4">The sequence shown here is derived from an EMBL/GenBank/DDBJ whole genome shotgun (WGS) entry which is preliminary data.</text>
</comment>
<dbReference type="Proteomes" id="UP000186817">
    <property type="component" value="Unassembled WGS sequence"/>
</dbReference>